<protein>
    <submittedName>
        <fullName evidence="1">Uncharacterized protein</fullName>
    </submittedName>
</protein>
<reference evidence="1 2" key="1">
    <citation type="submission" date="2020-01" db="EMBL/GenBank/DDBJ databases">
        <title>Genetics and antimicrobial susceptibilities of Nocardia species isolated from the soil; a comparison with species isolated from humans.</title>
        <authorList>
            <person name="Carrasco G."/>
            <person name="Monzon S."/>
            <person name="Sansegundo M."/>
            <person name="Garcia E."/>
            <person name="Garrido N."/>
            <person name="Medina M.J."/>
            <person name="Villalon P."/>
            <person name="Ramirez-Arocha A.C."/>
            <person name="Jimenez P."/>
            <person name="Cuesta I."/>
            <person name="Valdezate S."/>
        </authorList>
    </citation>
    <scope>NUCLEOTIDE SEQUENCE [LARGE SCALE GENOMIC DNA]</scope>
    <source>
        <strain evidence="1 2">CNM20110639</strain>
    </source>
</reference>
<evidence type="ECO:0000313" key="2">
    <source>
        <dbReference type="Proteomes" id="UP000468928"/>
    </source>
</evidence>
<organism evidence="1 2">
    <name type="scientific">Nocardia cyriacigeorgica</name>
    <dbReference type="NCBI Taxonomy" id="135487"/>
    <lineage>
        <taxon>Bacteria</taxon>
        <taxon>Bacillati</taxon>
        <taxon>Actinomycetota</taxon>
        <taxon>Actinomycetes</taxon>
        <taxon>Mycobacteriales</taxon>
        <taxon>Nocardiaceae</taxon>
        <taxon>Nocardia</taxon>
    </lineage>
</organism>
<dbReference type="AlphaFoldDB" id="A0A6P1D440"/>
<dbReference type="Proteomes" id="UP000468928">
    <property type="component" value="Unassembled WGS sequence"/>
</dbReference>
<dbReference type="EMBL" id="JAAGUZ010000028">
    <property type="protein sequence ID" value="NEW45227.1"/>
    <property type="molecule type" value="Genomic_DNA"/>
</dbReference>
<gene>
    <name evidence="1" type="ORF">GV789_12285</name>
</gene>
<dbReference type="RefSeq" id="WP_163828948.1">
    <property type="nucleotide sequence ID" value="NZ_JAAGUZ010000028.1"/>
</dbReference>
<accession>A0A6P1D440</accession>
<evidence type="ECO:0000313" key="1">
    <source>
        <dbReference type="EMBL" id="NEW45227.1"/>
    </source>
</evidence>
<name>A0A6P1D440_9NOCA</name>
<comment type="caution">
    <text evidence="1">The sequence shown here is derived from an EMBL/GenBank/DDBJ whole genome shotgun (WGS) entry which is preliminary data.</text>
</comment>
<proteinExistence type="predicted"/>
<sequence length="463" mass="48188">MLAVQLEELTADTPAGVIEALEVVAGFDNALVDGLARLDAGTVDAAHTLAGAVAGSPLGAAAAAAVAGLGTAAPTPDDLTALAGARAALLGAIHDALLDRLDTATGRERLPWSEPSAGGAPDGAVLACRSWLQELAITGWRGVDHDLVAAADHTIETLLALPDQRRLAFLLDGFAAELRACVPIATLPRVPVRRWADLWSRAMLLTTRGPGVPASSETATVSGRLFIVGVDMHEHGSAVQAQVYAVLEPADHTTTRRVRISVSAPKVDTVVGAAVWQLLSAHQHLLTALAAHRSLDLTDMPMLPGGDLLWDDARADVGHPADPFATARVQLPGAVAAAASPLDRDPVHIAEPVLLEGYRISDGVLELDGSAIAVDAERLPSCGPLDAEAVRGSSACIALLRWEHGRWSLRPLAVQRKVKGKVVDVHGGDWACGPTDPKVLKAQAKSGDAVAVLRERAGRLLRT</sequence>